<evidence type="ECO:0000256" key="3">
    <source>
        <dbReference type="ARBA" id="ARBA00022448"/>
    </source>
</evidence>
<comment type="similarity">
    <text evidence="2">Belongs to the bacterial solute-binding protein 1 family.</text>
</comment>
<dbReference type="Pfam" id="PF13416">
    <property type="entry name" value="SBP_bac_8"/>
    <property type="match status" value="1"/>
</dbReference>
<sequence length="439" mass="46575">MSKLKHVIAVATAAALSTTLVACGGSSGGGDTEKTADGAVVVDFWHSASGAAATTLEEIVNDFNNEHKGEIEVRASYQGSYEDAIAKFIASVQTSDLPALLQASDVQTAYLRDSGVATPAQELGGDYNFYNLMDVVGNYYTFDGKIYSMPFMVSQPAIYTNDTELAAAGVSHDDLSTVNGLLDAAEKIHDKTGKAGLTFHHSGWYMEQFQSMTGQYMCSPENGVDTAATEFNLTSPETEELWKRIGELYSKGAIHNPGNDGSAATGAFLADQAAIQLNSSGNYGNIVSANPNFDWSILSLPRDTDEAGAVPGGNSLWAIKEGHSKDTQQAAWEFMQYVGTDEVQKKIFDQTGYLPTTKGAGESLADLTEQQESLIAQIQNTPSNKVTAGCKTGALNSARNSYQSAMSSIANGSDSKTALDEAQQGADAEITSYNERAGK</sequence>
<protein>
    <submittedName>
        <fullName evidence="7">Glycerol 3-phosphate ABC transporter substrate-binding protein</fullName>
    </submittedName>
</protein>
<keyword evidence="4 6" id="KW-0732">Signal</keyword>
<dbReference type="PANTHER" id="PTHR43649">
    <property type="entry name" value="ARABINOSE-BINDING PROTEIN-RELATED"/>
    <property type="match status" value="1"/>
</dbReference>
<evidence type="ECO:0000313" key="7">
    <source>
        <dbReference type="EMBL" id="AIL96140.1"/>
    </source>
</evidence>
<evidence type="ECO:0000256" key="6">
    <source>
        <dbReference type="SAM" id="SignalP"/>
    </source>
</evidence>
<feature type="signal peptide" evidence="6">
    <location>
        <begin position="1"/>
        <end position="22"/>
    </location>
</feature>
<dbReference type="PANTHER" id="PTHR43649:SF31">
    <property type="entry name" value="SN-GLYCEROL-3-PHOSPHATE-BINDING PERIPLASMIC PROTEIN UGPB"/>
    <property type="match status" value="1"/>
</dbReference>
<keyword evidence="8" id="KW-1185">Reference proteome</keyword>
<organism evidence="7 8">
    <name type="scientific">Corynebacterium ureicelerivorans</name>
    <dbReference type="NCBI Taxonomy" id="401472"/>
    <lineage>
        <taxon>Bacteria</taxon>
        <taxon>Bacillati</taxon>
        <taxon>Actinomycetota</taxon>
        <taxon>Actinomycetes</taxon>
        <taxon>Mycobacteriales</taxon>
        <taxon>Corynebacteriaceae</taxon>
        <taxon>Corynebacterium</taxon>
    </lineage>
</organism>
<accession>A0A077HIP4</accession>
<dbReference type="InterPro" id="IPR006059">
    <property type="entry name" value="SBP"/>
</dbReference>
<evidence type="ECO:0000256" key="2">
    <source>
        <dbReference type="ARBA" id="ARBA00008520"/>
    </source>
</evidence>
<dbReference type="EMBL" id="CP009215">
    <property type="protein sequence ID" value="AIL96140.1"/>
    <property type="molecule type" value="Genomic_DNA"/>
</dbReference>
<dbReference type="STRING" id="401472.CUREI_01350"/>
<dbReference type="GO" id="GO:0030313">
    <property type="term" value="C:cell envelope"/>
    <property type="evidence" value="ECO:0007669"/>
    <property type="project" value="UniProtKB-SubCell"/>
</dbReference>
<reference evidence="7 8" key="1">
    <citation type="submission" date="2014-08" db="EMBL/GenBank/DDBJ databases">
        <title>Complete genome sequence of Corynebacterium ureicelerivorans DSM 45051, a lipophilic and urea-splitting isolate from a blood culture of a septicaemia patient.</title>
        <authorList>
            <person name="Tippelt A."/>
            <person name="Albersmeier A."/>
            <person name="Brinkrolf K."/>
            <person name="Ruckert C."/>
            <person name="Tauch A."/>
        </authorList>
    </citation>
    <scope>NUCLEOTIDE SEQUENCE [LARGE SCALE GENOMIC DNA]</scope>
    <source>
        <strain evidence="7 8">IMMIB RIV-2301</strain>
    </source>
</reference>
<dbReference type="Proteomes" id="UP000028939">
    <property type="component" value="Chromosome"/>
</dbReference>
<dbReference type="InterPro" id="IPR050490">
    <property type="entry name" value="Bact_solute-bd_prot1"/>
</dbReference>
<dbReference type="PROSITE" id="PS51257">
    <property type="entry name" value="PROKAR_LIPOPROTEIN"/>
    <property type="match status" value="1"/>
</dbReference>
<evidence type="ECO:0000256" key="4">
    <source>
        <dbReference type="ARBA" id="ARBA00022729"/>
    </source>
</evidence>
<feature type="region of interest" description="Disordered" evidence="5">
    <location>
        <begin position="408"/>
        <end position="439"/>
    </location>
</feature>
<feature type="chain" id="PRO_5038662085" evidence="6">
    <location>
        <begin position="23"/>
        <end position="439"/>
    </location>
</feature>
<dbReference type="AlphaFoldDB" id="A0A077HIP4"/>
<dbReference type="OrthoDB" id="4393730at2"/>
<gene>
    <name evidence="7" type="ORF">CUREI_01350</name>
</gene>
<keyword evidence="3" id="KW-0813">Transport</keyword>
<evidence type="ECO:0000256" key="1">
    <source>
        <dbReference type="ARBA" id="ARBA00004196"/>
    </source>
</evidence>
<dbReference type="HOGENOM" id="CLU_031285_3_1_11"/>
<dbReference type="SUPFAM" id="SSF53850">
    <property type="entry name" value="Periplasmic binding protein-like II"/>
    <property type="match status" value="1"/>
</dbReference>
<proteinExistence type="inferred from homology"/>
<dbReference type="RefSeq" id="WP_038609531.1">
    <property type="nucleotide sequence ID" value="NZ_CP009215.1"/>
</dbReference>
<comment type="subcellular location">
    <subcellularLocation>
        <location evidence="1">Cell envelope</location>
    </subcellularLocation>
</comment>
<evidence type="ECO:0000313" key="8">
    <source>
        <dbReference type="Proteomes" id="UP000028939"/>
    </source>
</evidence>
<name>A0A077HIP4_9CORY</name>
<evidence type="ECO:0000256" key="5">
    <source>
        <dbReference type="SAM" id="MobiDB-lite"/>
    </source>
</evidence>
<dbReference type="Gene3D" id="3.40.190.10">
    <property type="entry name" value="Periplasmic binding protein-like II"/>
    <property type="match status" value="2"/>
</dbReference>
<dbReference type="KEGG" id="cuv:CUREI_01350"/>